<feature type="region of interest" description="Disordered" evidence="1">
    <location>
        <begin position="1"/>
        <end position="63"/>
    </location>
</feature>
<protein>
    <submittedName>
        <fullName evidence="2">Uncharacterized protein</fullName>
    </submittedName>
</protein>
<feature type="compositionally biased region" description="Acidic residues" evidence="1">
    <location>
        <begin position="21"/>
        <end position="32"/>
    </location>
</feature>
<reference evidence="2" key="1">
    <citation type="submission" date="2020-11" db="EMBL/GenBank/DDBJ databases">
        <authorList>
            <person name="Tran Van P."/>
        </authorList>
    </citation>
    <scope>NUCLEOTIDE SEQUENCE</scope>
</reference>
<proteinExistence type="predicted"/>
<gene>
    <name evidence="2" type="ORF">OSB1V03_LOCUS22468</name>
</gene>
<dbReference type="AlphaFoldDB" id="A0A7R9QLB3"/>
<evidence type="ECO:0000313" key="3">
    <source>
        <dbReference type="Proteomes" id="UP000759131"/>
    </source>
</evidence>
<name>A0A7R9QLB3_9ACAR</name>
<keyword evidence="3" id="KW-1185">Reference proteome</keyword>
<organism evidence="2">
    <name type="scientific">Medioppia subpectinata</name>
    <dbReference type="NCBI Taxonomy" id="1979941"/>
    <lineage>
        <taxon>Eukaryota</taxon>
        <taxon>Metazoa</taxon>
        <taxon>Ecdysozoa</taxon>
        <taxon>Arthropoda</taxon>
        <taxon>Chelicerata</taxon>
        <taxon>Arachnida</taxon>
        <taxon>Acari</taxon>
        <taxon>Acariformes</taxon>
        <taxon>Sarcoptiformes</taxon>
        <taxon>Oribatida</taxon>
        <taxon>Brachypylina</taxon>
        <taxon>Oppioidea</taxon>
        <taxon>Oppiidae</taxon>
        <taxon>Medioppia</taxon>
    </lineage>
</organism>
<dbReference type="EMBL" id="OC902844">
    <property type="protein sequence ID" value="CAD7649608.1"/>
    <property type="molecule type" value="Genomic_DNA"/>
</dbReference>
<feature type="non-terminal residue" evidence="2">
    <location>
        <position position="63"/>
    </location>
</feature>
<sequence length="63" mass="7425">MSESNGNEDKPQIKRYRRQEEEEVAEESDDDYVPYIPVKQRRKGLTQTHASRVKDLVSTDDEK</sequence>
<dbReference type="Proteomes" id="UP000759131">
    <property type="component" value="Unassembled WGS sequence"/>
</dbReference>
<accession>A0A7R9QLB3</accession>
<evidence type="ECO:0000256" key="1">
    <source>
        <dbReference type="SAM" id="MobiDB-lite"/>
    </source>
</evidence>
<evidence type="ECO:0000313" key="2">
    <source>
        <dbReference type="EMBL" id="CAD7649608.1"/>
    </source>
</evidence>
<dbReference type="EMBL" id="CAJPIZ010048269">
    <property type="protein sequence ID" value="CAG2122522.1"/>
    <property type="molecule type" value="Genomic_DNA"/>
</dbReference>